<evidence type="ECO:0000256" key="1">
    <source>
        <dbReference type="SAM" id="Phobius"/>
    </source>
</evidence>
<feature type="transmembrane region" description="Helical" evidence="1">
    <location>
        <begin position="12"/>
        <end position="31"/>
    </location>
</feature>
<dbReference type="OrthoDB" id="6198901at2"/>
<dbReference type="RefSeq" id="WP_108109205.1">
    <property type="nucleotide sequence ID" value="NZ_QASN01000022.1"/>
</dbReference>
<sequence>MKQKTKRPLGLRVFNALGVTLLLSSVIYILVAGFHSVAMAAVAFSIAGVATPVVLSDDGPLEILLGTLEAIVDGVLAIVEGITSAISGLFG</sequence>
<dbReference type="Proteomes" id="UP000244064">
    <property type="component" value="Unassembled WGS sequence"/>
</dbReference>
<dbReference type="AlphaFoldDB" id="A0A2T5P4S4"/>
<reference evidence="2 3" key="1">
    <citation type="submission" date="2018-04" db="EMBL/GenBank/DDBJ databases">
        <title>Pseudomonas sp. nov., isolated from mangrove soil.</title>
        <authorList>
            <person name="Chen C."/>
        </authorList>
    </citation>
    <scope>NUCLEOTIDE SEQUENCE [LARGE SCALE GENOMIC DNA]</scope>
    <source>
        <strain evidence="2 3">TC-11</strain>
    </source>
</reference>
<dbReference type="EMBL" id="QASN01000022">
    <property type="protein sequence ID" value="PTU72732.1"/>
    <property type="molecule type" value="Genomic_DNA"/>
</dbReference>
<keyword evidence="1" id="KW-0472">Membrane</keyword>
<evidence type="ECO:0000313" key="2">
    <source>
        <dbReference type="EMBL" id="PTU72732.1"/>
    </source>
</evidence>
<organism evidence="2 3">
    <name type="scientific">Pseudomonas mangrovi</name>
    <dbReference type="NCBI Taxonomy" id="2161748"/>
    <lineage>
        <taxon>Bacteria</taxon>
        <taxon>Pseudomonadati</taxon>
        <taxon>Pseudomonadota</taxon>
        <taxon>Gammaproteobacteria</taxon>
        <taxon>Pseudomonadales</taxon>
        <taxon>Pseudomonadaceae</taxon>
        <taxon>Pseudomonas</taxon>
    </lineage>
</organism>
<comment type="caution">
    <text evidence="2">The sequence shown here is derived from an EMBL/GenBank/DDBJ whole genome shotgun (WGS) entry which is preliminary data.</text>
</comment>
<proteinExistence type="predicted"/>
<evidence type="ECO:0000313" key="3">
    <source>
        <dbReference type="Proteomes" id="UP000244064"/>
    </source>
</evidence>
<protein>
    <submittedName>
        <fullName evidence="2">Uncharacterized protein</fullName>
    </submittedName>
</protein>
<name>A0A2T5P4S4_9PSED</name>
<keyword evidence="1" id="KW-1133">Transmembrane helix</keyword>
<accession>A0A2T5P4S4</accession>
<gene>
    <name evidence="2" type="ORF">DBO85_18435</name>
</gene>
<keyword evidence="1" id="KW-0812">Transmembrane</keyword>
<keyword evidence="3" id="KW-1185">Reference proteome</keyword>